<dbReference type="STRING" id="1182571.QR90_16365"/>
<protein>
    <submittedName>
        <fullName evidence="1">Uncharacterized protein</fullName>
    </submittedName>
</protein>
<evidence type="ECO:0000313" key="1">
    <source>
        <dbReference type="EMBL" id="AIZ46283.1"/>
    </source>
</evidence>
<proteinExistence type="predicted"/>
<gene>
    <name evidence="1" type="ORF">QR90_16365</name>
</gene>
<name>A0A0A7KNQ4_9DEIO</name>
<dbReference type="AlphaFoldDB" id="A0A0A7KNQ4"/>
<reference evidence="2" key="1">
    <citation type="submission" date="2014-11" db="EMBL/GenBank/DDBJ databases">
        <title>Hymenobacter sp. DG25B genome submission.</title>
        <authorList>
            <person name="Jung H.-Y."/>
            <person name="Kim M.K."/>
            <person name="Srinivasan S."/>
            <person name="Lim S."/>
        </authorList>
    </citation>
    <scope>NUCLEOTIDE SEQUENCE [LARGE SCALE GENOMIC DNA]</scope>
    <source>
        <strain evidence="2">DY59</strain>
    </source>
</reference>
<dbReference type="EMBL" id="CP010028">
    <property type="protein sequence ID" value="AIZ46283.1"/>
    <property type="molecule type" value="Genomic_DNA"/>
</dbReference>
<dbReference type="KEGG" id="dsw:QR90_16365"/>
<dbReference type="HOGENOM" id="CLU_2733370_0_0_0"/>
<sequence>MTFLMIALLPAAVALCLLVALVISVLVRSAKGERWAVPTEELGLVPASSNLQVNLWMSDGLAGGLVRESVA</sequence>
<evidence type="ECO:0000313" key="2">
    <source>
        <dbReference type="Proteomes" id="UP000030634"/>
    </source>
</evidence>
<dbReference type="RefSeq" id="WP_039686125.1">
    <property type="nucleotide sequence ID" value="NZ_CP010028.1"/>
</dbReference>
<accession>A0A0A7KNQ4</accession>
<organism evidence="1 2">
    <name type="scientific">Deinococcus radiopugnans</name>
    <dbReference type="NCBI Taxonomy" id="57497"/>
    <lineage>
        <taxon>Bacteria</taxon>
        <taxon>Thermotogati</taxon>
        <taxon>Deinococcota</taxon>
        <taxon>Deinococci</taxon>
        <taxon>Deinococcales</taxon>
        <taxon>Deinococcaceae</taxon>
        <taxon>Deinococcus</taxon>
    </lineage>
</organism>
<dbReference type="Proteomes" id="UP000030634">
    <property type="component" value="Chromosome"/>
</dbReference>